<feature type="region of interest" description="Disordered" evidence="5">
    <location>
        <begin position="217"/>
        <end position="236"/>
    </location>
</feature>
<keyword evidence="2" id="KW-0805">Transcription regulation</keyword>
<proteinExistence type="predicted"/>
<evidence type="ECO:0000313" key="7">
    <source>
        <dbReference type="EMBL" id="KAK6126151.1"/>
    </source>
</evidence>
<dbReference type="SUPFAM" id="SSF47459">
    <property type="entry name" value="HLH, helix-loop-helix DNA-binding domain"/>
    <property type="match status" value="1"/>
</dbReference>
<dbReference type="PANTHER" id="PTHR36066">
    <property type="entry name" value="TRANSCRIPTION FACTOR BHLH145"/>
    <property type="match status" value="1"/>
</dbReference>
<accession>A0ABR0UV30</accession>
<reference evidence="7 8" key="1">
    <citation type="journal article" date="2021" name="Comput. Struct. Biotechnol. J.">
        <title>De novo genome assembly of the potent medicinal plant Rehmannia glutinosa using nanopore technology.</title>
        <authorList>
            <person name="Ma L."/>
            <person name="Dong C."/>
            <person name="Song C."/>
            <person name="Wang X."/>
            <person name="Zheng X."/>
            <person name="Niu Y."/>
            <person name="Chen S."/>
            <person name="Feng W."/>
        </authorList>
    </citation>
    <scope>NUCLEOTIDE SEQUENCE [LARGE SCALE GENOMIC DNA]</scope>
    <source>
        <strain evidence="7">DH-2019</strain>
    </source>
</reference>
<dbReference type="EMBL" id="JABTTQ020002063">
    <property type="protein sequence ID" value="KAK6126151.1"/>
    <property type="molecule type" value="Genomic_DNA"/>
</dbReference>
<dbReference type="PROSITE" id="PS50888">
    <property type="entry name" value="BHLH"/>
    <property type="match status" value="1"/>
</dbReference>
<evidence type="ECO:0000256" key="5">
    <source>
        <dbReference type="SAM" id="MobiDB-lite"/>
    </source>
</evidence>
<evidence type="ECO:0000256" key="2">
    <source>
        <dbReference type="ARBA" id="ARBA00023015"/>
    </source>
</evidence>
<dbReference type="InterPro" id="IPR037546">
    <property type="entry name" value="SAC51-like"/>
</dbReference>
<comment type="subcellular location">
    <subcellularLocation>
        <location evidence="1">Nucleus</location>
    </subcellularLocation>
</comment>
<evidence type="ECO:0000256" key="1">
    <source>
        <dbReference type="ARBA" id="ARBA00004123"/>
    </source>
</evidence>
<dbReference type="InterPro" id="IPR011598">
    <property type="entry name" value="bHLH_dom"/>
</dbReference>
<dbReference type="Proteomes" id="UP001318860">
    <property type="component" value="Unassembled WGS sequence"/>
</dbReference>
<keyword evidence="3" id="KW-0804">Transcription</keyword>
<dbReference type="PANTHER" id="PTHR36066:SF2">
    <property type="entry name" value="TRANSCRIPTION FACTOR BHLH145"/>
    <property type="match status" value="1"/>
</dbReference>
<dbReference type="InterPro" id="IPR036638">
    <property type="entry name" value="HLH_DNA-bd_sf"/>
</dbReference>
<organism evidence="7 8">
    <name type="scientific">Rehmannia glutinosa</name>
    <name type="common">Chinese foxglove</name>
    <dbReference type="NCBI Taxonomy" id="99300"/>
    <lineage>
        <taxon>Eukaryota</taxon>
        <taxon>Viridiplantae</taxon>
        <taxon>Streptophyta</taxon>
        <taxon>Embryophyta</taxon>
        <taxon>Tracheophyta</taxon>
        <taxon>Spermatophyta</taxon>
        <taxon>Magnoliopsida</taxon>
        <taxon>eudicotyledons</taxon>
        <taxon>Gunneridae</taxon>
        <taxon>Pentapetalae</taxon>
        <taxon>asterids</taxon>
        <taxon>lamiids</taxon>
        <taxon>Lamiales</taxon>
        <taxon>Orobanchaceae</taxon>
        <taxon>Rehmannieae</taxon>
        <taxon>Rehmannia</taxon>
    </lineage>
</organism>
<feature type="compositionally biased region" description="Acidic residues" evidence="5">
    <location>
        <begin position="183"/>
        <end position="196"/>
    </location>
</feature>
<evidence type="ECO:0000313" key="8">
    <source>
        <dbReference type="Proteomes" id="UP001318860"/>
    </source>
</evidence>
<gene>
    <name evidence="7" type="ORF">DH2020_040129</name>
</gene>
<name>A0ABR0UV30_REHGL</name>
<evidence type="ECO:0000256" key="3">
    <source>
        <dbReference type="ARBA" id="ARBA00023163"/>
    </source>
</evidence>
<keyword evidence="8" id="KW-1185">Reference proteome</keyword>
<evidence type="ECO:0000259" key="6">
    <source>
        <dbReference type="PROSITE" id="PS50888"/>
    </source>
</evidence>
<feature type="compositionally biased region" description="Acidic residues" evidence="5">
    <location>
        <begin position="166"/>
        <end position="176"/>
    </location>
</feature>
<feature type="region of interest" description="Disordered" evidence="5">
    <location>
        <begin position="139"/>
        <end position="209"/>
    </location>
</feature>
<sequence>MEKDSGFGYRQHLNLMPPNPSLFGFPSGTGHLSTESVYGNPHFVEASTLRNVPLFASEPNNSQNWLYRMPHFRKAFPPAFDFGQQKSPTMGPTPAPKRFLVFDQSGDKTTLMYSSGIQTPVQFGARFVPYPPTTHNLSKEELRVSSNPLRPSINDENIENNSRDVTEDEMREDTEELNALLCSDDDTDFSEDDEETSTGHSPSTMTDNGVEIGEEVDSFAGPTKRQKISDGGYNKVPSSNVRDASSLKTFACSALEDDAESSCGDYFNKQRKEGFGPCCKRLRREKIHETLSILQSVIPNVNGKDAVVVIDEAIQYLRSLKVKVKALGLDAL</sequence>
<keyword evidence="4" id="KW-0539">Nucleus</keyword>
<protein>
    <recommendedName>
        <fullName evidence="6">BHLH domain-containing protein</fullName>
    </recommendedName>
</protein>
<evidence type="ECO:0000256" key="4">
    <source>
        <dbReference type="ARBA" id="ARBA00023242"/>
    </source>
</evidence>
<comment type="caution">
    <text evidence="7">The sequence shown here is derived from an EMBL/GenBank/DDBJ whole genome shotgun (WGS) entry which is preliminary data.</text>
</comment>
<dbReference type="Pfam" id="PF23173">
    <property type="entry name" value="bHLH_SAC51"/>
    <property type="match status" value="1"/>
</dbReference>
<feature type="domain" description="BHLH" evidence="6">
    <location>
        <begin position="271"/>
        <end position="320"/>
    </location>
</feature>